<dbReference type="GO" id="GO:0005634">
    <property type="term" value="C:nucleus"/>
    <property type="evidence" value="ECO:0007669"/>
    <property type="project" value="TreeGrafter"/>
</dbReference>
<organism evidence="9">
    <name type="scientific">Daphnia barbata</name>
    <dbReference type="NCBI Taxonomy" id="414587"/>
    <lineage>
        <taxon>Eukaryota</taxon>
        <taxon>Metazoa</taxon>
        <taxon>Ecdysozoa</taxon>
        <taxon>Arthropoda</taxon>
        <taxon>Crustacea</taxon>
        <taxon>Branchiopoda</taxon>
        <taxon>Diplostraca</taxon>
        <taxon>Cladocera</taxon>
        <taxon>Anomopoda</taxon>
        <taxon>Daphniidae</taxon>
        <taxon>Daphnia</taxon>
    </lineage>
</organism>
<dbReference type="PANTHER" id="PTHR46098:SF1">
    <property type="entry name" value="TRNA (CYTOSINE(38)-C(5))-METHYLTRANSFERASE"/>
    <property type="match status" value="1"/>
</dbReference>
<keyword evidence="3 7" id="KW-0949">S-adenosyl-L-methionine</keyword>
<dbReference type="Pfam" id="PF00145">
    <property type="entry name" value="DNA_methylase"/>
    <property type="match status" value="1"/>
</dbReference>
<evidence type="ECO:0000256" key="6">
    <source>
        <dbReference type="ARBA" id="ARBA00042810"/>
    </source>
</evidence>
<dbReference type="PANTHER" id="PTHR46098">
    <property type="entry name" value="TRNA (CYTOSINE(38)-C(5))-METHYLTRANSFERASE"/>
    <property type="match status" value="1"/>
</dbReference>
<evidence type="ECO:0000256" key="1">
    <source>
        <dbReference type="ARBA" id="ARBA00022603"/>
    </source>
</evidence>
<dbReference type="PROSITE" id="PS51679">
    <property type="entry name" value="SAM_MT_C5"/>
    <property type="match status" value="1"/>
</dbReference>
<name>A0A4Y7M147_9CRUS</name>
<dbReference type="PROSITE" id="PS00095">
    <property type="entry name" value="C5_MTASE_2"/>
    <property type="match status" value="1"/>
</dbReference>
<sequence length="350" mass="39845">MPIVVFLHGGMEETKIRVLELYSGIGGMHYAAQLANVGAEIIFSVDINTSANEVYRHNFDRTNQQARNIESLSAKEINKLKPDIIMMSPPCQPFTRVGLKLDLEDTRCSSFLHLLDVLPHLETVSFVLMENVVGFETSEMRNAFTEALTSSGFYFREFLLSPLSMQIPNSRNRYYLIAKKFTDFPFGSETNILTALPCTGCDIDVSAQETTLQSYLEKNLADKDLARYLLPDKTLMKYWRILDVRQTSDTSSCCFTKAYTHYAEGTGSVLQHCSNEPFRTRFAEFEKDGDIAHLKTLQLRYFTPREIANLLGFPAQFSFPETTSLRARYRLLGNSLNVFVVSRLLKLLLE</sequence>
<dbReference type="Gene3D" id="3.90.120.10">
    <property type="entry name" value="DNA Methylase, subunit A, domain 2"/>
    <property type="match status" value="1"/>
</dbReference>
<feature type="active site" evidence="7">
    <location>
        <position position="91"/>
    </location>
</feature>
<dbReference type="NCBIfam" id="TIGR00675">
    <property type="entry name" value="dcm"/>
    <property type="match status" value="1"/>
</dbReference>
<protein>
    <recommendedName>
        <fullName evidence="5">tRNA (cytosine(38)-C(5))-methyltransferase</fullName>
        <ecNumber evidence="4">2.1.1.204</ecNumber>
    </recommendedName>
    <alternativeName>
        <fullName evidence="6">DNA (cytosine-5)-methyltransferase-like protein 2</fullName>
    </alternativeName>
</protein>
<evidence type="ECO:0000256" key="2">
    <source>
        <dbReference type="ARBA" id="ARBA00022679"/>
    </source>
</evidence>
<evidence type="ECO:0000256" key="5">
    <source>
        <dbReference type="ARBA" id="ARBA00039681"/>
    </source>
</evidence>
<dbReference type="SUPFAM" id="SSF53335">
    <property type="entry name" value="S-adenosyl-L-methionine-dependent methyltransferases"/>
    <property type="match status" value="1"/>
</dbReference>
<dbReference type="InterPro" id="IPR050750">
    <property type="entry name" value="C5-MTase"/>
</dbReference>
<dbReference type="GO" id="GO:0032259">
    <property type="term" value="P:methylation"/>
    <property type="evidence" value="ECO:0007669"/>
    <property type="project" value="UniProtKB-KW"/>
</dbReference>
<keyword evidence="2 7" id="KW-0808">Transferase</keyword>
<dbReference type="PRINTS" id="PR00105">
    <property type="entry name" value="C5METTRFRASE"/>
</dbReference>
<dbReference type="EC" id="2.1.1.204" evidence="4"/>
<dbReference type="AlphaFoldDB" id="A0A4Y7M147"/>
<accession>A0A4Y7M147</accession>
<comment type="similarity">
    <text evidence="7 8">Belongs to the class I-like SAM-binding methyltransferase superfamily. C5-methyltransferase family.</text>
</comment>
<evidence type="ECO:0000313" key="9">
    <source>
        <dbReference type="EMBL" id="SVE74326.1"/>
    </source>
</evidence>
<dbReference type="Gene3D" id="3.40.50.150">
    <property type="entry name" value="Vaccinia Virus protein VP39"/>
    <property type="match status" value="1"/>
</dbReference>
<reference evidence="9" key="1">
    <citation type="submission" date="2018-08" db="EMBL/GenBank/DDBJ databases">
        <authorList>
            <person name="Cornetti L."/>
        </authorList>
    </citation>
    <scope>NUCLEOTIDE SEQUENCE</scope>
    <source>
        <strain evidence="9">ZW-BAR-1</strain>
    </source>
</reference>
<evidence type="ECO:0000256" key="7">
    <source>
        <dbReference type="PROSITE-ProRule" id="PRU01016"/>
    </source>
</evidence>
<dbReference type="InterPro" id="IPR031303">
    <property type="entry name" value="C5_meth_CS"/>
</dbReference>
<evidence type="ECO:0000256" key="4">
    <source>
        <dbReference type="ARBA" id="ARBA00039081"/>
    </source>
</evidence>
<dbReference type="EMBL" id="LR004707">
    <property type="protein sequence ID" value="SVE74326.1"/>
    <property type="molecule type" value="mRNA"/>
</dbReference>
<proteinExistence type="evidence at transcript level"/>
<evidence type="ECO:0000256" key="3">
    <source>
        <dbReference type="ARBA" id="ARBA00022691"/>
    </source>
</evidence>
<keyword evidence="1 7" id="KW-0489">Methyltransferase</keyword>
<evidence type="ECO:0000256" key="8">
    <source>
        <dbReference type="RuleBase" id="RU000416"/>
    </source>
</evidence>
<dbReference type="InterPro" id="IPR029063">
    <property type="entry name" value="SAM-dependent_MTases_sf"/>
</dbReference>
<gene>
    <name evidence="9" type="primary">EOG090X0A4V</name>
</gene>
<dbReference type="GO" id="GO:0008168">
    <property type="term" value="F:methyltransferase activity"/>
    <property type="evidence" value="ECO:0007669"/>
    <property type="project" value="UniProtKB-KW"/>
</dbReference>
<dbReference type="InterPro" id="IPR001525">
    <property type="entry name" value="C5_MeTfrase"/>
</dbReference>